<organism evidence="1 2">
    <name type="scientific">Araneus ventricosus</name>
    <name type="common">Orbweaver spider</name>
    <name type="synonym">Epeira ventricosa</name>
    <dbReference type="NCBI Taxonomy" id="182803"/>
    <lineage>
        <taxon>Eukaryota</taxon>
        <taxon>Metazoa</taxon>
        <taxon>Ecdysozoa</taxon>
        <taxon>Arthropoda</taxon>
        <taxon>Chelicerata</taxon>
        <taxon>Arachnida</taxon>
        <taxon>Araneae</taxon>
        <taxon>Araneomorphae</taxon>
        <taxon>Entelegynae</taxon>
        <taxon>Araneoidea</taxon>
        <taxon>Araneidae</taxon>
        <taxon>Araneus</taxon>
    </lineage>
</organism>
<dbReference type="EMBL" id="BGPR01005141">
    <property type="protein sequence ID" value="GBN07219.1"/>
    <property type="molecule type" value="Genomic_DNA"/>
</dbReference>
<dbReference type="AlphaFoldDB" id="A0A4Y2KYJ1"/>
<name>A0A4Y2KYJ1_ARAVE</name>
<accession>A0A4Y2KYJ1</accession>
<keyword evidence="2" id="KW-1185">Reference proteome</keyword>
<gene>
    <name evidence="1" type="ORF">AVEN_4328_1</name>
</gene>
<dbReference type="Proteomes" id="UP000499080">
    <property type="component" value="Unassembled WGS sequence"/>
</dbReference>
<proteinExistence type="predicted"/>
<protein>
    <submittedName>
        <fullName evidence="1">Uncharacterized protein</fullName>
    </submittedName>
</protein>
<comment type="caution">
    <text evidence="1">The sequence shown here is derived from an EMBL/GenBank/DDBJ whole genome shotgun (WGS) entry which is preliminary data.</text>
</comment>
<reference evidence="1 2" key="1">
    <citation type="journal article" date="2019" name="Sci. Rep.">
        <title>Orb-weaving spider Araneus ventricosus genome elucidates the spidroin gene catalogue.</title>
        <authorList>
            <person name="Kono N."/>
            <person name="Nakamura H."/>
            <person name="Ohtoshi R."/>
            <person name="Moran D.A.P."/>
            <person name="Shinohara A."/>
            <person name="Yoshida Y."/>
            <person name="Fujiwara M."/>
            <person name="Mori M."/>
            <person name="Tomita M."/>
            <person name="Arakawa K."/>
        </authorList>
    </citation>
    <scope>NUCLEOTIDE SEQUENCE [LARGE SCALE GENOMIC DNA]</scope>
</reference>
<evidence type="ECO:0000313" key="1">
    <source>
        <dbReference type="EMBL" id="GBN07219.1"/>
    </source>
</evidence>
<evidence type="ECO:0000313" key="2">
    <source>
        <dbReference type="Proteomes" id="UP000499080"/>
    </source>
</evidence>
<sequence length="91" mass="10135">MKQHEGYFGTDLVISNHGQMTRATPELVSLSPSFHATPTGGRLSTTHDLSCNRPHTQRIFNGIGSRTLRPKAETLPLDHRGLLTILYCHLK</sequence>